<dbReference type="InterPro" id="IPR050186">
    <property type="entry name" value="TPT_transporter"/>
</dbReference>
<comment type="caution">
    <text evidence="7">The sequence shown here is derived from an EMBL/GenBank/DDBJ whole genome shotgun (WGS) entry which is preliminary data.</text>
</comment>
<evidence type="ECO:0000259" key="6">
    <source>
        <dbReference type="Pfam" id="PF03151"/>
    </source>
</evidence>
<feature type="transmembrane region" description="Helical" evidence="5">
    <location>
        <begin position="295"/>
        <end position="313"/>
    </location>
</feature>
<dbReference type="GO" id="GO:0016020">
    <property type="term" value="C:membrane"/>
    <property type="evidence" value="ECO:0007669"/>
    <property type="project" value="UniProtKB-SubCell"/>
</dbReference>
<comment type="subcellular location">
    <subcellularLocation>
        <location evidence="1">Membrane</location>
        <topology evidence="1">Multi-pass membrane protein</topology>
    </subcellularLocation>
</comment>
<feature type="transmembrane region" description="Helical" evidence="5">
    <location>
        <begin position="509"/>
        <end position="528"/>
    </location>
</feature>
<evidence type="ECO:0000256" key="4">
    <source>
        <dbReference type="ARBA" id="ARBA00023136"/>
    </source>
</evidence>
<keyword evidence="4 5" id="KW-0472">Membrane</keyword>
<keyword evidence="8" id="KW-1185">Reference proteome</keyword>
<dbReference type="AlphaFoldDB" id="A0A8X6M141"/>
<feature type="domain" description="Sugar phosphate transporter" evidence="6">
    <location>
        <begin position="276"/>
        <end position="549"/>
    </location>
</feature>
<feature type="transmembrane region" description="Helical" evidence="5">
    <location>
        <begin position="333"/>
        <end position="352"/>
    </location>
</feature>
<organism evidence="7 8">
    <name type="scientific">Trichonephila clavata</name>
    <name type="common">Joro spider</name>
    <name type="synonym">Nephila clavata</name>
    <dbReference type="NCBI Taxonomy" id="2740835"/>
    <lineage>
        <taxon>Eukaryota</taxon>
        <taxon>Metazoa</taxon>
        <taxon>Ecdysozoa</taxon>
        <taxon>Arthropoda</taxon>
        <taxon>Chelicerata</taxon>
        <taxon>Arachnida</taxon>
        <taxon>Araneae</taxon>
        <taxon>Araneomorphae</taxon>
        <taxon>Entelegynae</taxon>
        <taxon>Araneoidea</taxon>
        <taxon>Nephilidae</taxon>
        <taxon>Trichonephila</taxon>
    </lineage>
</organism>
<evidence type="ECO:0000256" key="1">
    <source>
        <dbReference type="ARBA" id="ARBA00004141"/>
    </source>
</evidence>
<reference evidence="7" key="1">
    <citation type="submission" date="2020-07" db="EMBL/GenBank/DDBJ databases">
        <title>Multicomponent nature underlies the extraordinary mechanical properties of spider dragline silk.</title>
        <authorList>
            <person name="Kono N."/>
            <person name="Nakamura H."/>
            <person name="Mori M."/>
            <person name="Yoshida Y."/>
            <person name="Ohtoshi R."/>
            <person name="Malay A.D."/>
            <person name="Moran D.A.P."/>
            <person name="Tomita M."/>
            <person name="Numata K."/>
            <person name="Arakawa K."/>
        </authorList>
    </citation>
    <scope>NUCLEOTIDE SEQUENCE</scope>
</reference>
<dbReference type="PANTHER" id="PTHR11132">
    <property type="entry name" value="SOLUTE CARRIER FAMILY 35"/>
    <property type="match status" value="1"/>
</dbReference>
<name>A0A8X6M141_TRICU</name>
<dbReference type="OrthoDB" id="417037at2759"/>
<feature type="transmembrane region" description="Helical" evidence="5">
    <location>
        <begin position="358"/>
        <end position="378"/>
    </location>
</feature>
<gene>
    <name evidence="7" type="primary">UTR7</name>
    <name evidence="7" type="ORF">TNCT_63551</name>
</gene>
<keyword evidence="3 5" id="KW-1133">Transmembrane helix</keyword>
<protein>
    <recommendedName>
        <fullName evidence="6">Sugar phosphate transporter domain-containing protein</fullName>
    </recommendedName>
</protein>
<feature type="transmembrane region" description="Helical" evidence="5">
    <location>
        <begin position="387"/>
        <end position="404"/>
    </location>
</feature>
<evidence type="ECO:0000256" key="5">
    <source>
        <dbReference type="SAM" id="Phobius"/>
    </source>
</evidence>
<dbReference type="Pfam" id="PF03151">
    <property type="entry name" value="TPT"/>
    <property type="match status" value="1"/>
</dbReference>
<evidence type="ECO:0000256" key="3">
    <source>
        <dbReference type="ARBA" id="ARBA00022989"/>
    </source>
</evidence>
<evidence type="ECO:0000256" key="2">
    <source>
        <dbReference type="ARBA" id="ARBA00022692"/>
    </source>
</evidence>
<keyword evidence="2 5" id="KW-0812">Transmembrane</keyword>
<feature type="transmembrane region" description="Helical" evidence="5">
    <location>
        <begin position="441"/>
        <end position="460"/>
    </location>
</feature>
<proteinExistence type="predicted"/>
<evidence type="ECO:0000313" key="7">
    <source>
        <dbReference type="EMBL" id="GFR27459.1"/>
    </source>
</evidence>
<feature type="transmembrane region" description="Helical" evidence="5">
    <location>
        <begin position="475"/>
        <end position="497"/>
    </location>
</feature>
<sequence length="569" mass="64608">MSSIKTLNRKRGNILAQLTKLSSKPLDNLSEFELRVELDSLNDIKEKFEDIKQAYFEIDNDEEFKDIEPILNKIDEDTFKISRFEWHYINSKDNPADPLSRGLSVDDLIRSNIWWSGSDLLHSDVDFTNNWECSNTDPVYMKELKPIMNTFVQSTVPAEVAKKKKKNVADIFLTNRELNHARDVLVRQAQTQEFNVELKALKLGNNIPPPIRYSVSIIYVKIFITNEQFILFFQMKQSNGNYTAIHITEHKPNKENYQAYLQNFESIGSAILYGICSTSMAFANKTIITSYSFDFPFFIMACQMILCILFLEALRINSVVFIPKYSIKLGRSFFWPAMFYAIHSVTALYALGGMSIPMYVAVKRCAPIVTLILSIVVLKKAIPNMKIILAVVLISFGCILASLGDLEFDVITYMYGALSVLVQGLYLTLAQKSLENMSALLVLYITSYNTIPIFIIISFLHEAEGIAQYKKFSDFGFILCFIIQVVTGVLLNYSLFLCTAKNSALTTSLVGVLKSILQTVIGFFTFGGVKFNSLNIFGISLNMFGGIMYTYVKYNERLKSNTLNNVKPI</sequence>
<dbReference type="Proteomes" id="UP000887116">
    <property type="component" value="Unassembled WGS sequence"/>
</dbReference>
<feature type="transmembrane region" description="Helical" evidence="5">
    <location>
        <begin position="410"/>
        <end position="429"/>
    </location>
</feature>
<evidence type="ECO:0000313" key="8">
    <source>
        <dbReference type="Proteomes" id="UP000887116"/>
    </source>
</evidence>
<feature type="transmembrane region" description="Helical" evidence="5">
    <location>
        <begin position="264"/>
        <end position="283"/>
    </location>
</feature>
<dbReference type="InterPro" id="IPR004853">
    <property type="entry name" value="Sugar_P_trans_dom"/>
</dbReference>
<feature type="transmembrane region" description="Helical" evidence="5">
    <location>
        <begin position="534"/>
        <end position="552"/>
    </location>
</feature>
<dbReference type="EMBL" id="BMAO01018959">
    <property type="protein sequence ID" value="GFR27459.1"/>
    <property type="molecule type" value="Genomic_DNA"/>
</dbReference>
<accession>A0A8X6M141</accession>